<evidence type="ECO:0000256" key="6">
    <source>
        <dbReference type="ARBA" id="ARBA00023033"/>
    </source>
</evidence>
<keyword evidence="4 7" id="KW-0560">Oxidoreductase</keyword>
<evidence type="ECO:0000256" key="1">
    <source>
        <dbReference type="ARBA" id="ARBA00010617"/>
    </source>
</evidence>
<dbReference type="Pfam" id="PF00067">
    <property type="entry name" value="p450"/>
    <property type="match status" value="1"/>
</dbReference>
<dbReference type="InterPro" id="IPR002397">
    <property type="entry name" value="Cyt_P450_B"/>
</dbReference>
<dbReference type="GO" id="GO:0004497">
    <property type="term" value="F:monooxygenase activity"/>
    <property type="evidence" value="ECO:0007669"/>
    <property type="project" value="UniProtKB-KW"/>
</dbReference>
<dbReference type="GO" id="GO:0005506">
    <property type="term" value="F:iron ion binding"/>
    <property type="evidence" value="ECO:0007669"/>
    <property type="project" value="InterPro"/>
</dbReference>
<dbReference type="EMBL" id="CP034550">
    <property type="protein sequence ID" value="QFZ18908.1"/>
    <property type="molecule type" value="Genomic_DNA"/>
</dbReference>
<evidence type="ECO:0000256" key="4">
    <source>
        <dbReference type="ARBA" id="ARBA00023002"/>
    </source>
</evidence>
<dbReference type="FunFam" id="1.10.630.10:FF:000018">
    <property type="entry name" value="Cytochrome P450 monooxygenase"/>
    <property type="match status" value="1"/>
</dbReference>
<keyword evidence="2 7" id="KW-0349">Heme</keyword>
<dbReference type="KEGG" id="ssyi:EKG83_16920"/>
<evidence type="ECO:0000313" key="8">
    <source>
        <dbReference type="EMBL" id="QFZ18908.1"/>
    </source>
</evidence>
<evidence type="ECO:0000256" key="5">
    <source>
        <dbReference type="ARBA" id="ARBA00023004"/>
    </source>
</evidence>
<dbReference type="OrthoDB" id="5500002at2"/>
<dbReference type="SUPFAM" id="SSF48264">
    <property type="entry name" value="Cytochrome P450"/>
    <property type="match status" value="1"/>
</dbReference>
<dbReference type="PANTHER" id="PTHR46696:SF1">
    <property type="entry name" value="CYTOCHROME P450 YJIB-RELATED"/>
    <property type="match status" value="1"/>
</dbReference>
<dbReference type="PROSITE" id="PS00086">
    <property type="entry name" value="CYTOCHROME_P450"/>
    <property type="match status" value="1"/>
</dbReference>
<name>A0A5Q0GYA1_SACSY</name>
<protein>
    <submittedName>
        <fullName evidence="8">Cytochrome P450</fullName>
    </submittedName>
</protein>
<evidence type="ECO:0000313" key="9">
    <source>
        <dbReference type="Proteomes" id="UP000325787"/>
    </source>
</evidence>
<dbReference type="AlphaFoldDB" id="A0A5Q0GYA1"/>
<proteinExistence type="inferred from homology"/>
<organism evidence="8 9">
    <name type="scientific">Saccharothrix syringae</name>
    <name type="common">Nocardiopsis syringae</name>
    <dbReference type="NCBI Taxonomy" id="103733"/>
    <lineage>
        <taxon>Bacteria</taxon>
        <taxon>Bacillati</taxon>
        <taxon>Actinomycetota</taxon>
        <taxon>Actinomycetes</taxon>
        <taxon>Pseudonocardiales</taxon>
        <taxon>Pseudonocardiaceae</taxon>
        <taxon>Saccharothrix</taxon>
    </lineage>
</organism>
<keyword evidence="5 7" id="KW-0408">Iron</keyword>
<evidence type="ECO:0000256" key="2">
    <source>
        <dbReference type="ARBA" id="ARBA00022617"/>
    </source>
</evidence>
<sequence length="427" mass="46543">MERTADHPGSLDRPTPVDPVALDPVALDPVVLDPTGRDIHAESAAIAARGPATLVELPGRVLAWSVTRQDDLRALLGDPRVSKDPRQHWPAYTSGAISEDWPLHLWVSVQNMFTAYGGDHRRLRSLVAKAFTARRVAAMRPWIERITERLLDELDAAEQPVDLRERFAYPIPIEVICQLFGVADGAREDLREVVDGVFDTTITAEAAQANAVRLYGIMHELVAAKRENPGDDLTSGLIAVREDDGSRLEEAELVDTLILVISAGYETTVNLLDQAITALLTHPEQLAAVRAGTVGWADVIEETLRWQAPVANLPLRYAVEDVEVGGVVIRKGEAILAAYAAAGRDRSVHGESADEFDATRADKTHLAFGHGVHYCLGSPLARLEAEVALPALFARFPGMELAVAPHELRPSQSFISNGHESLPVRLK</sequence>
<keyword evidence="6 7" id="KW-0503">Monooxygenase</keyword>
<keyword evidence="3 7" id="KW-0479">Metal-binding</keyword>
<dbReference type="InterPro" id="IPR017972">
    <property type="entry name" value="Cyt_P450_CS"/>
</dbReference>
<dbReference type="InterPro" id="IPR001128">
    <property type="entry name" value="Cyt_P450"/>
</dbReference>
<dbReference type="GO" id="GO:0020037">
    <property type="term" value="F:heme binding"/>
    <property type="evidence" value="ECO:0007669"/>
    <property type="project" value="InterPro"/>
</dbReference>
<comment type="similarity">
    <text evidence="1 7">Belongs to the cytochrome P450 family.</text>
</comment>
<dbReference type="GO" id="GO:0016705">
    <property type="term" value="F:oxidoreductase activity, acting on paired donors, with incorporation or reduction of molecular oxygen"/>
    <property type="evidence" value="ECO:0007669"/>
    <property type="project" value="InterPro"/>
</dbReference>
<evidence type="ECO:0000256" key="3">
    <source>
        <dbReference type="ARBA" id="ARBA00022723"/>
    </source>
</evidence>
<dbReference type="CDD" id="cd11029">
    <property type="entry name" value="CYP107-like"/>
    <property type="match status" value="1"/>
</dbReference>
<gene>
    <name evidence="8" type="ORF">EKG83_16920</name>
</gene>
<dbReference type="PRINTS" id="PR00359">
    <property type="entry name" value="BP450"/>
</dbReference>
<dbReference type="PANTHER" id="PTHR46696">
    <property type="entry name" value="P450, PUTATIVE (EUROFUNG)-RELATED"/>
    <property type="match status" value="1"/>
</dbReference>
<dbReference type="Proteomes" id="UP000325787">
    <property type="component" value="Chromosome"/>
</dbReference>
<dbReference type="InterPro" id="IPR036396">
    <property type="entry name" value="Cyt_P450_sf"/>
</dbReference>
<dbReference type="PRINTS" id="PR00385">
    <property type="entry name" value="P450"/>
</dbReference>
<accession>A0A5Q0GYA1</accession>
<dbReference type="Gene3D" id="1.10.630.10">
    <property type="entry name" value="Cytochrome P450"/>
    <property type="match status" value="1"/>
</dbReference>
<keyword evidence="9" id="KW-1185">Reference proteome</keyword>
<evidence type="ECO:0000256" key="7">
    <source>
        <dbReference type="RuleBase" id="RU000461"/>
    </source>
</evidence>
<reference evidence="9" key="1">
    <citation type="journal article" date="2021" name="Curr. Microbiol.">
        <title>Complete genome of nocamycin-producing strain Saccharothrix syringae NRRL B-16468 reveals the biosynthetic potential for secondary metabolites.</title>
        <authorList>
            <person name="Mo X."/>
            <person name="Yang S."/>
        </authorList>
    </citation>
    <scope>NUCLEOTIDE SEQUENCE [LARGE SCALE GENOMIC DNA]</scope>
    <source>
        <strain evidence="9">ATCC 51364 / DSM 43886 / JCM 6844 / KCTC 9398 / NBRC 14523 / NRRL B-16468 / INA 2240</strain>
    </source>
</reference>